<evidence type="ECO:0000256" key="4">
    <source>
        <dbReference type="ARBA" id="ARBA00022598"/>
    </source>
</evidence>
<reference evidence="19" key="1">
    <citation type="submission" date="2022-03" db="EMBL/GenBank/DDBJ databases">
        <authorList>
            <person name="Martin C."/>
        </authorList>
    </citation>
    <scope>NUCLEOTIDE SEQUENCE</scope>
</reference>
<evidence type="ECO:0000313" key="20">
    <source>
        <dbReference type="Proteomes" id="UP000749559"/>
    </source>
</evidence>
<dbReference type="InterPro" id="IPR024909">
    <property type="entry name" value="Cys-tRNA/MSH_ligase"/>
</dbReference>
<proteinExistence type="inferred from homology"/>
<dbReference type="HAMAP" id="MF_00041">
    <property type="entry name" value="Cys_tRNA_synth"/>
    <property type="match status" value="1"/>
</dbReference>
<evidence type="ECO:0000256" key="8">
    <source>
        <dbReference type="ARBA" id="ARBA00022840"/>
    </source>
</evidence>
<evidence type="ECO:0000256" key="10">
    <source>
        <dbReference type="ARBA" id="ARBA00023146"/>
    </source>
</evidence>
<evidence type="ECO:0000256" key="2">
    <source>
        <dbReference type="ARBA" id="ARBA00005594"/>
    </source>
</evidence>
<dbReference type="InterPro" id="IPR032678">
    <property type="entry name" value="tRNA-synt_1_cat_dom"/>
</dbReference>
<evidence type="ECO:0000256" key="13">
    <source>
        <dbReference type="ARBA" id="ARBA00045476"/>
    </source>
</evidence>
<evidence type="ECO:0000256" key="1">
    <source>
        <dbReference type="ARBA" id="ARBA00001947"/>
    </source>
</evidence>
<evidence type="ECO:0000256" key="3">
    <source>
        <dbReference type="ARBA" id="ARBA00012832"/>
    </source>
</evidence>
<dbReference type="GO" id="GO:0005737">
    <property type="term" value="C:cytoplasm"/>
    <property type="evidence" value="ECO:0007669"/>
    <property type="project" value="TreeGrafter"/>
</dbReference>
<dbReference type="OrthoDB" id="438179at2759"/>
<dbReference type="NCBIfam" id="TIGR00435">
    <property type="entry name" value="cysS"/>
    <property type="match status" value="1"/>
</dbReference>
<evidence type="ECO:0000256" key="6">
    <source>
        <dbReference type="ARBA" id="ARBA00022741"/>
    </source>
</evidence>
<comment type="function">
    <text evidence="13">In addition to its role as an aminoacyl-tRNA synthetase, has also cysteine persulfide synthase activity. Produces reactive persulfide species such as cysteine persulfide (CysSSH) from substrate cysteine and mediate direct incorporation of CysSSH into proteins during translations, resulting in protein persulfides and polysulfides. CysSSHs behave as potent antioxidants and cellular protectants.</text>
</comment>
<keyword evidence="4" id="KW-0436">Ligase</keyword>
<evidence type="ECO:0000256" key="5">
    <source>
        <dbReference type="ARBA" id="ARBA00022723"/>
    </source>
</evidence>
<dbReference type="FunFam" id="3.40.50.620:FF:000027">
    <property type="entry name" value="Cysteine--tRNA ligase, cytoplasmic"/>
    <property type="match status" value="1"/>
</dbReference>
<dbReference type="Proteomes" id="UP000749559">
    <property type="component" value="Unassembled WGS sequence"/>
</dbReference>
<evidence type="ECO:0000313" key="19">
    <source>
        <dbReference type="EMBL" id="CAH1777740.1"/>
    </source>
</evidence>
<dbReference type="PANTHER" id="PTHR10890">
    <property type="entry name" value="CYSTEINYL-TRNA SYNTHETASE"/>
    <property type="match status" value="1"/>
</dbReference>
<dbReference type="SUPFAM" id="SSF47323">
    <property type="entry name" value="Anticodon-binding domain of a subclass of class I aminoacyl-tRNA synthetases"/>
    <property type="match status" value="1"/>
</dbReference>
<dbReference type="EC" id="6.1.1.16" evidence="3"/>
<dbReference type="CDD" id="cd00672">
    <property type="entry name" value="CysRS_core"/>
    <property type="match status" value="1"/>
</dbReference>
<comment type="catalytic activity">
    <reaction evidence="15">
        <text>2 L-cysteine = S-sulfanyl-L-cysteine + L-alanine</text>
        <dbReference type="Rhea" id="RHEA:78543"/>
        <dbReference type="ChEBI" id="CHEBI:35235"/>
        <dbReference type="ChEBI" id="CHEBI:57972"/>
        <dbReference type="ChEBI" id="CHEBI:58591"/>
    </reaction>
    <physiologicalReaction direction="left-to-right" evidence="15">
        <dbReference type="Rhea" id="RHEA:78544"/>
    </physiologicalReaction>
</comment>
<keyword evidence="20" id="KW-1185">Reference proteome</keyword>
<dbReference type="PANTHER" id="PTHR10890:SF27">
    <property type="entry name" value="CYSTEINE--TRNA LIGASE, MITOCHONDRIAL-RELATED"/>
    <property type="match status" value="1"/>
</dbReference>
<dbReference type="AlphaFoldDB" id="A0A8J1THU3"/>
<comment type="catalytic activity">
    <reaction evidence="17">
        <text>S-sulfanyl-L-cysteine + tRNA(Cys) + ATP = (S)-sulfanyl-L-cysteinyl-tRNA(Cys) + AMP + diphosphate</text>
        <dbReference type="Rhea" id="RHEA:78647"/>
        <dbReference type="Rhea" id="RHEA-COMP:9661"/>
        <dbReference type="Rhea" id="RHEA-COMP:19119"/>
        <dbReference type="ChEBI" id="CHEBI:30616"/>
        <dbReference type="ChEBI" id="CHEBI:33019"/>
        <dbReference type="ChEBI" id="CHEBI:58591"/>
        <dbReference type="ChEBI" id="CHEBI:78442"/>
        <dbReference type="ChEBI" id="CHEBI:229520"/>
        <dbReference type="ChEBI" id="CHEBI:456215"/>
    </reaction>
    <physiologicalReaction direction="left-to-right" evidence="17">
        <dbReference type="Rhea" id="RHEA:78648"/>
    </physiologicalReaction>
</comment>
<dbReference type="PRINTS" id="PR00983">
    <property type="entry name" value="TRNASYNTHCYS"/>
</dbReference>
<dbReference type="GO" id="GO:0046872">
    <property type="term" value="F:metal ion binding"/>
    <property type="evidence" value="ECO:0007669"/>
    <property type="project" value="UniProtKB-KW"/>
</dbReference>
<sequence>MMMLNVLRMQRGTVSVCRRCERLLKRLYFSQVFETIENQMKYSLPLSNGLLFRNHSTVNGWIKPEGVDTGINVYNTLTKSKEPLVLTNDNIAKWYVCGPTVYDSSHIGHACCYIRNDLLRRILQNHFNIDVVMVMGVTDIDDKIINRANSEKRDAKLLARVYEKEFWENMNDLQVLPPTAITRVTEHIPQIIAFIQRIIDNGFAYPVQRGSVYFDVVKYGRYGKLVPHVMAMETLGNVDQEKYNDRDFALWKSSKEGEPSWDSPWGKGRPGWHIECSTMSTAVLGEQLDLHTGGEDLMFPHHENELAQSQACFQCEQWTNYWLHTGHLHLKGDMQKMSKSLKNTISITDLLQRYSAPQFRLFCLLSHYRQRVEYSDDRMELAVNLSKKFQSFFTSAAGYVKGQGQENESPIDEPHLLKCLSDTRQKFHDCLADDFDTGRAIEAIQGLIHETNVQLQPSANNSNNKKVVTTVVRSPSTIAAISGYIERTLNLLAIHPGSQVSQVEKQHISGLMDSVVKFRSDVRNFALGTEESVNLDSTYGGKNAQALSGKEKKDMIKQLRKERQPLLKHCDNLRDDLNIHGIHLQDRGKEATWELINKQSTKSGSHSS</sequence>
<evidence type="ECO:0000256" key="18">
    <source>
        <dbReference type="ARBA" id="ARBA00049046"/>
    </source>
</evidence>
<name>A0A8J1THU3_OWEFU</name>
<evidence type="ECO:0000256" key="9">
    <source>
        <dbReference type="ARBA" id="ARBA00022917"/>
    </source>
</evidence>
<keyword evidence="9" id="KW-0648">Protein biosynthesis</keyword>
<comment type="cofactor">
    <cofactor evidence="1">
        <name>Zn(2+)</name>
        <dbReference type="ChEBI" id="CHEBI:29105"/>
    </cofactor>
</comment>
<dbReference type="GO" id="GO:0004817">
    <property type="term" value="F:cysteine-tRNA ligase activity"/>
    <property type="evidence" value="ECO:0007669"/>
    <property type="project" value="UniProtKB-EC"/>
</dbReference>
<dbReference type="InterPro" id="IPR014729">
    <property type="entry name" value="Rossmann-like_a/b/a_fold"/>
</dbReference>
<comment type="function">
    <text evidence="12">Mitochondrial cysteine-specific aminoacyl-tRNA synthetase that catalyzes the ATP-dependent ligation of cysteine to tRNA(Cys).</text>
</comment>
<comment type="catalytic activity">
    <reaction evidence="18">
        <text>tRNA(Cys) + L-cysteine + ATP = L-cysteinyl-tRNA(Cys) + AMP + diphosphate</text>
        <dbReference type="Rhea" id="RHEA:17773"/>
        <dbReference type="Rhea" id="RHEA-COMP:9661"/>
        <dbReference type="Rhea" id="RHEA-COMP:9679"/>
        <dbReference type="ChEBI" id="CHEBI:30616"/>
        <dbReference type="ChEBI" id="CHEBI:33019"/>
        <dbReference type="ChEBI" id="CHEBI:35235"/>
        <dbReference type="ChEBI" id="CHEBI:78442"/>
        <dbReference type="ChEBI" id="CHEBI:78517"/>
        <dbReference type="ChEBI" id="CHEBI:456215"/>
        <dbReference type="EC" id="6.1.1.16"/>
    </reaction>
    <physiologicalReaction direction="right-to-left" evidence="18">
        <dbReference type="Rhea" id="RHEA:17775"/>
    </physiologicalReaction>
</comment>
<gene>
    <name evidence="19" type="ORF">OFUS_LOCUS4740</name>
</gene>
<keyword evidence="8" id="KW-0067">ATP-binding</keyword>
<keyword evidence="10" id="KW-0030">Aminoacyl-tRNA synthetase</keyword>
<evidence type="ECO:0000256" key="16">
    <source>
        <dbReference type="ARBA" id="ARBA00047731"/>
    </source>
</evidence>
<keyword evidence="5" id="KW-0479">Metal-binding</keyword>
<accession>A0A8J1THU3</accession>
<dbReference type="Pfam" id="PF01406">
    <property type="entry name" value="tRNA-synt_1e"/>
    <property type="match status" value="1"/>
</dbReference>
<evidence type="ECO:0000256" key="14">
    <source>
        <dbReference type="ARBA" id="ARBA00047499"/>
    </source>
</evidence>
<keyword evidence="7" id="KW-0862">Zinc</keyword>
<evidence type="ECO:0000256" key="7">
    <source>
        <dbReference type="ARBA" id="ARBA00022833"/>
    </source>
</evidence>
<comment type="catalytic activity">
    <reaction evidence="16">
        <text>S-sulfanyl-L-cysteine + L-cysteine = S-disulfanyl-L-cysteine + L-alanine</text>
        <dbReference type="Rhea" id="RHEA:78627"/>
        <dbReference type="ChEBI" id="CHEBI:35235"/>
        <dbReference type="ChEBI" id="CHEBI:57972"/>
        <dbReference type="ChEBI" id="CHEBI:58591"/>
        <dbReference type="ChEBI" id="CHEBI:229465"/>
    </reaction>
    <physiologicalReaction direction="left-to-right" evidence="16">
        <dbReference type="Rhea" id="RHEA:78628"/>
    </physiologicalReaction>
</comment>
<organism evidence="19 20">
    <name type="scientific">Owenia fusiformis</name>
    <name type="common">Polychaete worm</name>
    <dbReference type="NCBI Taxonomy" id="6347"/>
    <lineage>
        <taxon>Eukaryota</taxon>
        <taxon>Metazoa</taxon>
        <taxon>Spiralia</taxon>
        <taxon>Lophotrochozoa</taxon>
        <taxon>Annelida</taxon>
        <taxon>Polychaeta</taxon>
        <taxon>Sedentaria</taxon>
        <taxon>Canalipalpata</taxon>
        <taxon>Sabellida</taxon>
        <taxon>Oweniida</taxon>
        <taxon>Oweniidae</taxon>
        <taxon>Owenia</taxon>
    </lineage>
</organism>
<dbReference type="InterPro" id="IPR009080">
    <property type="entry name" value="tRNAsynth_Ia_anticodon-bd"/>
</dbReference>
<dbReference type="GO" id="GO:0006423">
    <property type="term" value="P:cysteinyl-tRNA aminoacylation"/>
    <property type="evidence" value="ECO:0007669"/>
    <property type="project" value="InterPro"/>
</dbReference>
<dbReference type="EMBL" id="CAIIXF020000002">
    <property type="protein sequence ID" value="CAH1777740.1"/>
    <property type="molecule type" value="Genomic_DNA"/>
</dbReference>
<dbReference type="Gene3D" id="1.20.120.1910">
    <property type="entry name" value="Cysteine-tRNA ligase, C-terminal anti-codon recognition domain"/>
    <property type="match status" value="1"/>
</dbReference>
<evidence type="ECO:0000256" key="11">
    <source>
        <dbReference type="ARBA" id="ARBA00031499"/>
    </source>
</evidence>
<evidence type="ECO:0000256" key="17">
    <source>
        <dbReference type="ARBA" id="ARBA00048609"/>
    </source>
</evidence>
<keyword evidence="6" id="KW-0547">Nucleotide-binding</keyword>
<dbReference type="SUPFAM" id="SSF52374">
    <property type="entry name" value="Nucleotidylyl transferase"/>
    <property type="match status" value="1"/>
</dbReference>
<comment type="caution">
    <text evidence="19">The sequence shown here is derived from an EMBL/GenBank/DDBJ whole genome shotgun (WGS) entry which is preliminary data.</text>
</comment>
<evidence type="ECO:0000256" key="15">
    <source>
        <dbReference type="ARBA" id="ARBA00047548"/>
    </source>
</evidence>
<evidence type="ECO:0000256" key="12">
    <source>
        <dbReference type="ARBA" id="ARBA00043868"/>
    </source>
</evidence>
<protein>
    <recommendedName>
        <fullName evidence="3">cysteine--tRNA ligase</fullName>
        <ecNumber evidence="3">6.1.1.16</ecNumber>
    </recommendedName>
    <alternativeName>
        <fullName evidence="11">Cysteinyl-tRNA synthetase</fullName>
    </alternativeName>
</protein>
<dbReference type="Gene3D" id="3.40.50.620">
    <property type="entry name" value="HUPs"/>
    <property type="match status" value="1"/>
</dbReference>
<comment type="similarity">
    <text evidence="2">Belongs to the class-I aminoacyl-tRNA synthetase family.</text>
</comment>
<dbReference type="GO" id="GO:0005524">
    <property type="term" value="F:ATP binding"/>
    <property type="evidence" value="ECO:0007669"/>
    <property type="project" value="UniProtKB-KW"/>
</dbReference>
<comment type="catalytic activity">
    <reaction evidence="14">
        <text>S-disulfanyl-L-cysteine + tRNA(Cys) + ATP = (S)-disulfanyl-L-cysteinyl-tRNA(Cys) + AMP + diphosphate</text>
        <dbReference type="Rhea" id="RHEA:78651"/>
        <dbReference type="Rhea" id="RHEA-COMP:9661"/>
        <dbReference type="Rhea" id="RHEA-COMP:19120"/>
        <dbReference type="ChEBI" id="CHEBI:30616"/>
        <dbReference type="ChEBI" id="CHEBI:33019"/>
        <dbReference type="ChEBI" id="CHEBI:78442"/>
        <dbReference type="ChEBI" id="CHEBI:229465"/>
        <dbReference type="ChEBI" id="CHEBI:229521"/>
        <dbReference type="ChEBI" id="CHEBI:456215"/>
    </reaction>
    <physiologicalReaction direction="left-to-right" evidence="14">
        <dbReference type="Rhea" id="RHEA:78652"/>
    </physiologicalReaction>
</comment>
<dbReference type="InterPro" id="IPR015803">
    <property type="entry name" value="Cys-tRNA-ligase"/>
</dbReference>